<name>A0AAV2GNX5_9ROSI</name>
<dbReference type="AlphaFoldDB" id="A0AAV2GNX5"/>
<accession>A0AAV2GNX5</accession>
<proteinExistence type="predicted"/>
<evidence type="ECO:0000313" key="2">
    <source>
        <dbReference type="EMBL" id="CAL1412171.1"/>
    </source>
</evidence>
<reference evidence="2 3" key="1">
    <citation type="submission" date="2024-04" db="EMBL/GenBank/DDBJ databases">
        <authorList>
            <person name="Fracassetti M."/>
        </authorList>
    </citation>
    <scope>NUCLEOTIDE SEQUENCE [LARGE SCALE GENOMIC DNA]</scope>
</reference>
<gene>
    <name evidence="2" type="ORF">LTRI10_LOCUS51480</name>
</gene>
<feature type="compositionally biased region" description="Pro residues" evidence="1">
    <location>
        <begin position="60"/>
        <end position="72"/>
    </location>
</feature>
<dbReference type="Proteomes" id="UP001497516">
    <property type="component" value="Chromosome 9"/>
</dbReference>
<protein>
    <submittedName>
        <fullName evidence="2">Uncharacterized protein</fullName>
    </submittedName>
</protein>
<sequence length="133" mass="14858">MLHHINGPLHHPLGSTLQCQPRVLQKGRALHGIWKDTLRAMKLLRVFGPFRFIEGLSLPPRVPPLEQPPTRAPGPRRCTTPPPSSVASSSSGVGHSTFVPHLEERVDLLEAHYVGVTTRLDQTTDLIERMTRR</sequence>
<evidence type="ECO:0000256" key="1">
    <source>
        <dbReference type="SAM" id="MobiDB-lite"/>
    </source>
</evidence>
<keyword evidence="3" id="KW-1185">Reference proteome</keyword>
<feature type="region of interest" description="Disordered" evidence="1">
    <location>
        <begin position="58"/>
        <end position="96"/>
    </location>
</feature>
<dbReference type="EMBL" id="OZ034822">
    <property type="protein sequence ID" value="CAL1412171.1"/>
    <property type="molecule type" value="Genomic_DNA"/>
</dbReference>
<organism evidence="2 3">
    <name type="scientific">Linum trigynum</name>
    <dbReference type="NCBI Taxonomy" id="586398"/>
    <lineage>
        <taxon>Eukaryota</taxon>
        <taxon>Viridiplantae</taxon>
        <taxon>Streptophyta</taxon>
        <taxon>Embryophyta</taxon>
        <taxon>Tracheophyta</taxon>
        <taxon>Spermatophyta</taxon>
        <taxon>Magnoliopsida</taxon>
        <taxon>eudicotyledons</taxon>
        <taxon>Gunneridae</taxon>
        <taxon>Pentapetalae</taxon>
        <taxon>rosids</taxon>
        <taxon>fabids</taxon>
        <taxon>Malpighiales</taxon>
        <taxon>Linaceae</taxon>
        <taxon>Linum</taxon>
    </lineage>
</organism>
<feature type="compositionally biased region" description="Low complexity" evidence="1">
    <location>
        <begin position="85"/>
        <end position="96"/>
    </location>
</feature>
<evidence type="ECO:0000313" key="3">
    <source>
        <dbReference type="Proteomes" id="UP001497516"/>
    </source>
</evidence>